<keyword evidence="1" id="KW-0472">Membrane</keyword>
<dbReference type="InterPro" id="IPR025695">
    <property type="entry name" value="DoxX-like"/>
</dbReference>
<feature type="transmembrane region" description="Helical" evidence="1">
    <location>
        <begin position="97"/>
        <end position="117"/>
    </location>
</feature>
<reference evidence="2 3" key="1">
    <citation type="submission" date="2018-11" db="EMBL/GenBank/DDBJ databases">
        <title>Genomic Encyclopedia of Type Strains, Phase IV (KMG-IV): sequencing the most valuable type-strain genomes for metagenomic binning, comparative biology and taxonomic classification.</title>
        <authorList>
            <person name="Goeker M."/>
        </authorList>
    </citation>
    <scope>NUCLEOTIDE SEQUENCE [LARGE SCALE GENOMIC DNA]</scope>
    <source>
        <strain evidence="2 3">DSM 100316</strain>
    </source>
</reference>
<dbReference type="Pfam" id="PF13781">
    <property type="entry name" value="DoxX_3"/>
    <property type="match status" value="1"/>
</dbReference>
<name>A0A3N2DQV8_9GAMM</name>
<feature type="transmembrane region" description="Helical" evidence="1">
    <location>
        <begin position="73"/>
        <end position="91"/>
    </location>
</feature>
<keyword evidence="3" id="KW-1185">Reference proteome</keyword>
<keyword evidence="1" id="KW-1133">Transmembrane helix</keyword>
<sequence length="127" mass="14374">MNISVNLAARLSLALLWIFTAATSAIFAQALSYQILAAAGIDGSLASICLYSGSIVDLLIGVWLLYGRQLRHCYWLQLIIITLYTVLLTVIDAHYWLHPFGPLTKNIPLLVMIYYLYRQEKELEKNI</sequence>
<dbReference type="RefSeq" id="WP_162844176.1">
    <property type="nucleotide sequence ID" value="NZ_RKHR01000004.1"/>
</dbReference>
<keyword evidence="1" id="KW-0812">Transmembrane</keyword>
<gene>
    <name evidence="2" type="ORF">EDC56_2502</name>
</gene>
<protein>
    <submittedName>
        <fullName evidence="2">DoxX-like protein</fullName>
    </submittedName>
</protein>
<evidence type="ECO:0000313" key="3">
    <source>
        <dbReference type="Proteomes" id="UP000275394"/>
    </source>
</evidence>
<feature type="transmembrane region" description="Helical" evidence="1">
    <location>
        <begin position="44"/>
        <end position="66"/>
    </location>
</feature>
<dbReference type="EMBL" id="RKHR01000004">
    <property type="protein sequence ID" value="ROS02052.1"/>
    <property type="molecule type" value="Genomic_DNA"/>
</dbReference>
<accession>A0A3N2DQV8</accession>
<comment type="caution">
    <text evidence="2">The sequence shown here is derived from an EMBL/GenBank/DDBJ whole genome shotgun (WGS) entry which is preliminary data.</text>
</comment>
<evidence type="ECO:0000313" key="2">
    <source>
        <dbReference type="EMBL" id="ROS02052.1"/>
    </source>
</evidence>
<dbReference type="AlphaFoldDB" id="A0A3N2DQV8"/>
<organism evidence="2 3">
    <name type="scientific">Sinobacterium caligoides</name>
    <dbReference type="NCBI Taxonomy" id="933926"/>
    <lineage>
        <taxon>Bacteria</taxon>
        <taxon>Pseudomonadati</taxon>
        <taxon>Pseudomonadota</taxon>
        <taxon>Gammaproteobacteria</taxon>
        <taxon>Cellvibrionales</taxon>
        <taxon>Spongiibacteraceae</taxon>
        <taxon>Sinobacterium</taxon>
    </lineage>
</organism>
<evidence type="ECO:0000256" key="1">
    <source>
        <dbReference type="SAM" id="Phobius"/>
    </source>
</evidence>
<dbReference type="Proteomes" id="UP000275394">
    <property type="component" value="Unassembled WGS sequence"/>
</dbReference>
<proteinExistence type="predicted"/>